<accession>A0A834YUA8</accession>
<gene>
    <name evidence="1" type="ORF">HHK36_019813</name>
</gene>
<name>A0A834YUA8_TETSI</name>
<organism evidence="1 2">
    <name type="scientific">Tetracentron sinense</name>
    <name type="common">Spur-leaf</name>
    <dbReference type="NCBI Taxonomy" id="13715"/>
    <lineage>
        <taxon>Eukaryota</taxon>
        <taxon>Viridiplantae</taxon>
        <taxon>Streptophyta</taxon>
        <taxon>Embryophyta</taxon>
        <taxon>Tracheophyta</taxon>
        <taxon>Spermatophyta</taxon>
        <taxon>Magnoliopsida</taxon>
        <taxon>Trochodendrales</taxon>
        <taxon>Trochodendraceae</taxon>
        <taxon>Tetracentron</taxon>
    </lineage>
</organism>
<proteinExistence type="predicted"/>
<reference evidence="1 2" key="1">
    <citation type="submission" date="2020-04" db="EMBL/GenBank/DDBJ databases">
        <title>Plant Genome Project.</title>
        <authorList>
            <person name="Zhang R.-G."/>
        </authorList>
    </citation>
    <scope>NUCLEOTIDE SEQUENCE [LARGE SCALE GENOMIC DNA]</scope>
    <source>
        <strain evidence="1">YNK0</strain>
        <tissue evidence="1">Leaf</tissue>
    </source>
</reference>
<sequence length="103" mass="11395">MRPHVVNYWHGYQQDVLLTDSLNGYSDELIAALVMVIKALVEGVQEMAAMTGAVPAVEQREEFYDPLATPDVDKLNAAYLAVHGNTMLGRSLWMRTSALSEQA</sequence>
<dbReference type="EMBL" id="JABCRI010000013">
    <property type="protein sequence ID" value="KAF8395859.1"/>
    <property type="molecule type" value="Genomic_DNA"/>
</dbReference>
<comment type="caution">
    <text evidence="1">The sequence shown here is derived from an EMBL/GenBank/DDBJ whole genome shotgun (WGS) entry which is preliminary data.</text>
</comment>
<protein>
    <submittedName>
        <fullName evidence="1">Uncharacterized protein</fullName>
    </submittedName>
</protein>
<evidence type="ECO:0000313" key="1">
    <source>
        <dbReference type="EMBL" id="KAF8395859.1"/>
    </source>
</evidence>
<keyword evidence="2" id="KW-1185">Reference proteome</keyword>
<evidence type="ECO:0000313" key="2">
    <source>
        <dbReference type="Proteomes" id="UP000655225"/>
    </source>
</evidence>
<dbReference type="OrthoDB" id="1933002at2759"/>
<dbReference type="Proteomes" id="UP000655225">
    <property type="component" value="Unassembled WGS sequence"/>
</dbReference>
<dbReference type="AlphaFoldDB" id="A0A834YUA8"/>